<dbReference type="Proteomes" id="UP000034961">
    <property type="component" value="Unassembled WGS sequence"/>
</dbReference>
<comment type="caution">
    <text evidence="2">The sequence shown here is derived from an EMBL/GenBank/DDBJ whole genome shotgun (WGS) entry which is preliminary data.</text>
</comment>
<gene>
    <name evidence="2" type="ORF">UU41_C0003G0038</name>
</gene>
<dbReference type="EMBL" id="LCAN01000003">
    <property type="protein sequence ID" value="KKR94819.1"/>
    <property type="molecule type" value="Genomic_DNA"/>
</dbReference>
<evidence type="ECO:0000313" key="3">
    <source>
        <dbReference type="Proteomes" id="UP000034961"/>
    </source>
</evidence>
<dbReference type="AlphaFoldDB" id="A0A0G0V1L7"/>
<name>A0A0G0V1L7_9BACT</name>
<organism evidence="2 3">
    <name type="scientific">Candidatus Roizmanbacteria bacterium GW2011_GWA1_41_13</name>
    <dbReference type="NCBI Taxonomy" id="1618474"/>
    <lineage>
        <taxon>Bacteria</taxon>
        <taxon>Candidatus Roizmaniibacteriota</taxon>
    </lineage>
</organism>
<reference evidence="2 3" key="1">
    <citation type="journal article" date="2015" name="Nature">
        <title>rRNA introns, odd ribosomes, and small enigmatic genomes across a large radiation of phyla.</title>
        <authorList>
            <person name="Brown C.T."/>
            <person name="Hug L.A."/>
            <person name="Thomas B.C."/>
            <person name="Sharon I."/>
            <person name="Castelle C.J."/>
            <person name="Singh A."/>
            <person name="Wilkins M.J."/>
            <person name="Williams K.H."/>
            <person name="Banfield J.F."/>
        </authorList>
    </citation>
    <scope>NUCLEOTIDE SEQUENCE [LARGE SCALE GENOMIC DNA]</scope>
</reference>
<feature type="region of interest" description="Disordered" evidence="1">
    <location>
        <begin position="307"/>
        <end position="329"/>
    </location>
</feature>
<evidence type="ECO:0000313" key="2">
    <source>
        <dbReference type="EMBL" id="KKR94819.1"/>
    </source>
</evidence>
<evidence type="ECO:0000256" key="1">
    <source>
        <dbReference type="SAM" id="MobiDB-lite"/>
    </source>
</evidence>
<sequence>MSIASIMKKTNTRFFTILLYDIDSSLCALYNNGQYQYNGSMKFLSFLKSKTSGKSPTTYFLALQIGSHTSKAAVWLQKGEEVEIQETVKGNTPEHVIRKAKESYPVSQVIFGLPDTYVEGEKIRDDKLPRLKQITESFSLTPLGFVVVPEAIAHFMGSEDGSPPTAILLGIEQDTLTLSLFRVGMNAKTVHVTRTDSFITDLEEGIKQFTSEEILPSKIVLYGEEEFLEPIKEELLAYPWQNNEKFLHVPKIESLTWEYSIEAVVHAGVSEMSEQESVSEETEEVTVPVKTSATAFGFTTAVPATSTRYNPTAEPAVNHQTEPPHRRLPHLTMPTLPKLAMPKIPVLPAPHRLLPAAAMGVVVLAFLAGTVLFYPKTTITLLAEPKVTEQEVTIKLNTSLSDIDIGTGEIPGKVYSVTVTESQNTDTTGTKTIGEKATGTIALINKSTSEKTLRKGTVLGTSDVSFTLDEDVKIASASDTGESLDYGKVTTKATAAKIGPRGNIESEVELTINDISKSSAVARSQEKFSGGTEREINIVSEDDQGSLLAKATDALKDKAREQLSSQLGSDEKFLDESIAENIVEKKFNADVGEETETLSLDLVLEISQTSYKVDDINRFLEGYMKEQIDEGFKLDIEKSFFRVIKTEEDENGNITFTANYHAFLLPDVTLDGFTDKLAGASAKKLESLVGNLTSQNIVGYEITNTRSLPFLGSRLPLLKNNIAVEVEVYE</sequence>
<proteinExistence type="predicted"/>
<protein>
    <submittedName>
        <fullName evidence="2">Uncharacterized protein</fullName>
    </submittedName>
</protein>
<accession>A0A0G0V1L7</accession>